<proteinExistence type="predicted"/>
<dbReference type="Pfam" id="PF14332">
    <property type="entry name" value="DUF4388"/>
    <property type="match status" value="1"/>
</dbReference>
<dbReference type="EMBL" id="JBHZOL010000047">
    <property type="protein sequence ID" value="MFE4106037.1"/>
    <property type="molecule type" value="Genomic_DNA"/>
</dbReference>
<dbReference type="RefSeq" id="WP_377963407.1">
    <property type="nucleotide sequence ID" value="NZ_JBHZOL010000047.1"/>
</dbReference>
<accession>A0ABW6ICY5</accession>
<comment type="caution">
    <text evidence="2">The sequence shown here is derived from an EMBL/GenBank/DDBJ whole genome shotgun (WGS) entry which is preliminary data.</text>
</comment>
<gene>
    <name evidence="2" type="ORF">ACFVKH_07115</name>
</gene>
<keyword evidence="3" id="KW-1185">Reference proteome</keyword>
<evidence type="ECO:0000313" key="2">
    <source>
        <dbReference type="EMBL" id="MFE4106037.1"/>
    </source>
</evidence>
<evidence type="ECO:0000259" key="1">
    <source>
        <dbReference type="Pfam" id="PF14332"/>
    </source>
</evidence>
<evidence type="ECO:0000313" key="3">
    <source>
        <dbReference type="Proteomes" id="UP001600165"/>
    </source>
</evidence>
<organism evidence="2 3">
    <name type="scientific">Almyronema epifaneia S1</name>
    <dbReference type="NCBI Taxonomy" id="2991925"/>
    <lineage>
        <taxon>Bacteria</taxon>
        <taxon>Bacillati</taxon>
        <taxon>Cyanobacteriota</taxon>
        <taxon>Cyanophyceae</taxon>
        <taxon>Nodosilineales</taxon>
        <taxon>Nodosilineaceae</taxon>
        <taxon>Almyronema</taxon>
        <taxon>Almyronema epifaneia</taxon>
    </lineage>
</organism>
<reference evidence="2 3" key="1">
    <citation type="submission" date="2024-10" db="EMBL/GenBank/DDBJ databases">
        <authorList>
            <person name="Ratan Roy A."/>
            <person name="Morales Sandoval P.H."/>
            <person name="De Los Santos Villalobos S."/>
            <person name="Chakraborty S."/>
            <person name="Mukherjee J."/>
        </authorList>
    </citation>
    <scope>NUCLEOTIDE SEQUENCE [LARGE SCALE GENOMIC DNA]</scope>
    <source>
        <strain evidence="2 3">S1</strain>
    </source>
</reference>
<dbReference type="InterPro" id="IPR025497">
    <property type="entry name" value="PatA-like_N"/>
</dbReference>
<dbReference type="Proteomes" id="UP001600165">
    <property type="component" value="Unassembled WGS sequence"/>
</dbReference>
<sequence>MTATGYLSEYSLPELLHLLESGSRTGQLSLRSPVAATTQSRDYFVWFRQGRIVSAFNDLQENCLIKLIDQRQLLDSESALKLLQRSPNDRPFGLFLKEKGVLIAEQLQLLFSIQVIRQIRSLFVLEDAWFQFHDSLKLPYREMTGISIAATEVILPGLRALRNWQALQSRFPDAESGLSRCVVQPAVRLKPIEQQVWFCADGETSLQAIAQQLKCALPEVQQVAFCLIHAGLVEEVSLTTLPPIEASMALPLELEAPEATVATAGVSQAFLGSLEQYLQGLN</sequence>
<feature type="domain" description="PatA-like N-terminal" evidence="1">
    <location>
        <begin position="4"/>
        <end position="165"/>
    </location>
</feature>
<protein>
    <submittedName>
        <fullName evidence="2">DUF4388 domain-containing protein</fullName>
    </submittedName>
</protein>
<name>A0ABW6ICY5_9CYAN</name>